<proteinExistence type="predicted"/>
<evidence type="ECO:0000313" key="3">
    <source>
        <dbReference type="Proteomes" id="UP000078406"/>
    </source>
</evidence>
<dbReference type="RefSeq" id="WP_054962505.1">
    <property type="nucleotide sequence ID" value="NZ_LLEI02000083.1"/>
</dbReference>
<comment type="caution">
    <text evidence="2">The sequence shown here is derived from an EMBL/GenBank/DDBJ whole genome shotgun (WGS) entry which is preliminary data.</text>
</comment>
<evidence type="ECO:0000313" key="2">
    <source>
        <dbReference type="EMBL" id="OAJ92429.1"/>
    </source>
</evidence>
<reference evidence="2 3" key="1">
    <citation type="journal article" date="2016" name="Syst. Appl. Microbiol.">
        <title>Vibrio bivalvicida sp. nov., a novel larval pathogen for bivalve molluscs reared in a hatchery.</title>
        <authorList>
            <person name="Dubert J."/>
            <person name="Romalde J.L."/>
            <person name="Prado S."/>
            <person name="Barja J.L."/>
        </authorList>
    </citation>
    <scope>NUCLEOTIDE SEQUENCE [LARGE SCALE GENOMIC DNA]</scope>
    <source>
        <strain evidence="2 3">605</strain>
    </source>
</reference>
<organism evidence="2 3">
    <name type="scientific">Vibrio bivalvicida</name>
    <dbReference type="NCBI Taxonomy" id="1276888"/>
    <lineage>
        <taxon>Bacteria</taxon>
        <taxon>Pseudomonadati</taxon>
        <taxon>Pseudomonadota</taxon>
        <taxon>Gammaproteobacteria</taxon>
        <taxon>Vibrionales</taxon>
        <taxon>Vibrionaceae</taxon>
        <taxon>Vibrio</taxon>
        <taxon>Vibrio oreintalis group</taxon>
    </lineage>
</organism>
<evidence type="ECO:0000256" key="1">
    <source>
        <dbReference type="SAM" id="MobiDB-lite"/>
    </source>
</evidence>
<feature type="region of interest" description="Disordered" evidence="1">
    <location>
        <begin position="1"/>
        <end position="24"/>
    </location>
</feature>
<dbReference type="AlphaFoldDB" id="A0A177XV83"/>
<accession>A0A177XV83</accession>
<feature type="compositionally biased region" description="Polar residues" evidence="1">
    <location>
        <begin position="1"/>
        <end position="15"/>
    </location>
</feature>
<name>A0A177XV83_9VIBR</name>
<sequence>MNINKTNAVENQVKSAESRSRNAKRRNEIKALVKAMSISELLGSNGFNIGELTIQAKQEILVSLYPELMKVQYQETLKHKHKVEQMLVQSELGELKQSANSDDEYYTLEELGSEEFLSEITVQGLADAYEAGREVINEDELKALIDLWNQYNEQESKSSY</sequence>
<protein>
    <submittedName>
        <fullName evidence="2">Uncharacterized protein</fullName>
    </submittedName>
</protein>
<dbReference type="Proteomes" id="UP000078406">
    <property type="component" value="Unassembled WGS sequence"/>
</dbReference>
<dbReference type="EMBL" id="LLEI02000083">
    <property type="protein sequence ID" value="OAJ92429.1"/>
    <property type="molecule type" value="Genomic_DNA"/>
</dbReference>
<gene>
    <name evidence="2" type="ORF">APB76_20765</name>
</gene>